<keyword evidence="1" id="KW-0805">Transcription regulation</keyword>
<evidence type="ECO:0000256" key="2">
    <source>
        <dbReference type="ARBA" id="ARBA00023125"/>
    </source>
</evidence>
<dbReference type="PANTHER" id="PTHR30055:SF234">
    <property type="entry name" value="HTH-TYPE TRANSCRIPTIONAL REGULATOR BETI"/>
    <property type="match status" value="1"/>
</dbReference>
<evidence type="ECO:0000259" key="5">
    <source>
        <dbReference type="PROSITE" id="PS50977"/>
    </source>
</evidence>
<dbReference type="InterPro" id="IPR009057">
    <property type="entry name" value="Homeodomain-like_sf"/>
</dbReference>
<dbReference type="Pfam" id="PF00440">
    <property type="entry name" value="TetR_N"/>
    <property type="match status" value="1"/>
</dbReference>
<sequence length="212" mass="24336">MRKPTSSLAPRTKPLKRPTQARARFTVQAIFDAYVRIWQRDGWEGLTTRKVALETGIAVGTLYDYFPSKEALHSGYVRHCIEQLITRVDAQVVAPEDMPWQARIRHLIQLLCGQETPAWFHPDMLDLEPRIADPRLQQRAYGELLAMWHRVFAACGDLPPVSSETIEALHLAIWGGRRYGLLVRLDDARMKAWAAAMERLCLSLIEHDEQRP</sequence>
<evidence type="ECO:0000313" key="7">
    <source>
        <dbReference type="Proteomes" id="UP000013165"/>
    </source>
</evidence>
<feature type="DNA-binding region" description="H-T-H motif" evidence="4">
    <location>
        <begin position="47"/>
        <end position="66"/>
    </location>
</feature>
<reference evidence="6 7" key="1">
    <citation type="journal article" date="2013" name="Genome Announc.">
        <title>Genome Sequence of the Polycyclic Aromatic Hydrocarbon-Degrading Bacterium Strain Marinobacter nanhaiticus D15-8WT.</title>
        <authorList>
            <person name="Cui Z."/>
            <person name="Gao W."/>
            <person name="Li Q."/>
            <person name="Xu G."/>
            <person name="Zheng L."/>
        </authorList>
    </citation>
    <scope>NUCLEOTIDE SEQUENCE [LARGE SCALE GENOMIC DNA]</scope>
    <source>
        <strain evidence="6 7">D15-8W</strain>
    </source>
</reference>
<dbReference type="GO" id="GO:0003700">
    <property type="term" value="F:DNA-binding transcription factor activity"/>
    <property type="evidence" value="ECO:0007669"/>
    <property type="project" value="TreeGrafter"/>
</dbReference>
<keyword evidence="2 4" id="KW-0238">DNA-binding</keyword>
<dbReference type="STRING" id="626887.J057_07866"/>
<dbReference type="PATRIC" id="fig|626887.3.peg.1568"/>
<protein>
    <submittedName>
        <fullName evidence="6">TetR/AcrR family transcriptional regulator</fullName>
    </submittedName>
</protein>
<feature type="domain" description="HTH tetR-type" evidence="5">
    <location>
        <begin position="24"/>
        <end position="84"/>
    </location>
</feature>
<dbReference type="OrthoDB" id="9816320at2"/>
<proteinExistence type="predicted"/>
<evidence type="ECO:0000256" key="3">
    <source>
        <dbReference type="ARBA" id="ARBA00023163"/>
    </source>
</evidence>
<dbReference type="PROSITE" id="PS50977">
    <property type="entry name" value="HTH_TETR_2"/>
    <property type="match status" value="1"/>
</dbReference>
<dbReference type="Gene3D" id="1.10.357.10">
    <property type="entry name" value="Tetracycline Repressor, domain 2"/>
    <property type="match status" value="1"/>
</dbReference>
<comment type="caution">
    <text evidence="6">The sequence shown here is derived from an EMBL/GenBank/DDBJ whole genome shotgun (WGS) entry which is preliminary data.</text>
</comment>
<dbReference type="Proteomes" id="UP000013165">
    <property type="component" value="Unassembled WGS sequence"/>
</dbReference>
<evidence type="ECO:0000313" key="6">
    <source>
        <dbReference type="EMBL" id="ENO15250.1"/>
    </source>
</evidence>
<keyword evidence="7" id="KW-1185">Reference proteome</keyword>
<accession>N6VYD6</accession>
<evidence type="ECO:0000256" key="4">
    <source>
        <dbReference type="PROSITE-ProRule" id="PRU00335"/>
    </source>
</evidence>
<keyword evidence="3" id="KW-0804">Transcription</keyword>
<dbReference type="InterPro" id="IPR050109">
    <property type="entry name" value="HTH-type_TetR-like_transc_reg"/>
</dbReference>
<dbReference type="GO" id="GO:0000976">
    <property type="term" value="F:transcription cis-regulatory region binding"/>
    <property type="evidence" value="ECO:0007669"/>
    <property type="project" value="TreeGrafter"/>
</dbReference>
<dbReference type="eggNOG" id="COG1309">
    <property type="taxonomic scope" value="Bacteria"/>
</dbReference>
<dbReference type="SUPFAM" id="SSF46689">
    <property type="entry name" value="Homeodomain-like"/>
    <property type="match status" value="1"/>
</dbReference>
<dbReference type="EMBL" id="APLQ01000011">
    <property type="protein sequence ID" value="ENO15250.1"/>
    <property type="molecule type" value="Genomic_DNA"/>
</dbReference>
<dbReference type="HOGENOM" id="CLU_069356_46_0_6"/>
<dbReference type="AlphaFoldDB" id="N6VYD6"/>
<evidence type="ECO:0000256" key="1">
    <source>
        <dbReference type="ARBA" id="ARBA00023015"/>
    </source>
</evidence>
<dbReference type="PANTHER" id="PTHR30055">
    <property type="entry name" value="HTH-TYPE TRANSCRIPTIONAL REGULATOR RUTR"/>
    <property type="match status" value="1"/>
</dbReference>
<dbReference type="RefSeq" id="WP_004579546.1">
    <property type="nucleotide sequence ID" value="NZ_AP028878.1"/>
</dbReference>
<dbReference type="InterPro" id="IPR001647">
    <property type="entry name" value="HTH_TetR"/>
</dbReference>
<gene>
    <name evidence="6" type="ORF">J057_07866</name>
</gene>
<name>N6VYD6_9GAMM</name>
<organism evidence="6 7">
    <name type="scientific">Marinobacter nanhaiticus D15-8W</name>
    <dbReference type="NCBI Taxonomy" id="626887"/>
    <lineage>
        <taxon>Bacteria</taxon>
        <taxon>Pseudomonadati</taxon>
        <taxon>Pseudomonadota</taxon>
        <taxon>Gammaproteobacteria</taxon>
        <taxon>Pseudomonadales</taxon>
        <taxon>Marinobacteraceae</taxon>
        <taxon>Marinobacter</taxon>
    </lineage>
</organism>